<evidence type="ECO:0000256" key="1">
    <source>
        <dbReference type="ARBA" id="ARBA00013194"/>
    </source>
</evidence>
<reference evidence="6 7" key="1">
    <citation type="journal article" date="2019" name="Environ. Microbiol.">
        <title>Species interactions and distinct microbial communities in high Arctic permafrost affected cryosols are associated with the CH4 and CO2 gas fluxes.</title>
        <authorList>
            <person name="Altshuler I."/>
            <person name="Hamel J."/>
            <person name="Turney S."/>
            <person name="Magnuson E."/>
            <person name="Levesque R."/>
            <person name="Greer C."/>
            <person name="Whyte L.G."/>
        </authorList>
    </citation>
    <scope>NUCLEOTIDE SEQUENCE [LARGE SCALE GENOMIC DNA]</scope>
    <source>
        <strain evidence="6 7">S5.1</strain>
    </source>
</reference>
<dbReference type="Gene3D" id="2.40.100.10">
    <property type="entry name" value="Cyclophilin-like"/>
    <property type="match status" value="1"/>
</dbReference>
<evidence type="ECO:0000256" key="2">
    <source>
        <dbReference type="ARBA" id="ARBA00023110"/>
    </source>
</evidence>
<dbReference type="OrthoDB" id="9807797at2"/>
<name>A0A502CNU1_9SPHN</name>
<evidence type="ECO:0000259" key="5">
    <source>
        <dbReference type="PROSITE" id="PS50072"/>
    </source>
</evidence>
<dbReference type="InterPro" id="IPR044665">
    <property type="entry name" value="E_coli_cyclophilin_A-like"/>
</dbReference>
<dbReference type="InterPro" id="IPR002130">
    <property type="entry name" value="Cyclophilin-type_PPIase_dom"/>
</dbReference>
<keyword evidence="3 6" id="KW-0413">Isomerase</keyword>
<dbReference type="EC" id="5.2.1.8" evidence="1"/>
<gene>
    <name evidence="6" type="ORF">EAH84_04465</name>
</gene>
<dbReference type="PROSITE" id="PS50072">
    <property type="entry name" value="CSA_PPIASE_2"/>
    <property type="match status" value="1"/>
</dbReference>
<accession>A0A502CNU1</accession>
<dbReference type="Pfam" id="PF00160">
    <property type="entry name" value="Pro_isomerase"/>
    <property type="match status" value="1"/>
</dbReference>
<dbReference type="GO" id="GO:0003755">
    <property type="term" value="F:peptidyl-prolyl cis-trans isomerase activity"/>
    <property type="evidence" value="ECO:0007669"/>
    <property type="project" value="UniProtKB-KW"/>
</dbReference>
<dbReference type="AlphaFoldDB" id="A0A502CNU1"/>
<feature type="chain" id="PRO_5021235944" description="peptidylprolyl isomerase" evidence="4">
    <location>
        <begin position="19"/>
        <end position="206"/>
    </location>
</feature>
<dbReference type="InterPro" id="IPR029000">
    <property type="entry name" value="Cyclophilin-like_dom_sf"/>
</dbReference>
<dbReference type="SUPFAM" id="SSF50891">
    <property type="entry name" value="Cyclophilin-like"/>
    <property type="match status" value="1"/>
</dbReference>
<dbReference type="RefSeq" id="WP_140868280.1">
    <property type="nucleotide sequence ID" value="NZ_RCZK01000002.1"/>
</dbReference>
<dbReference type="PANTHER" id="PTHR43246">
    <property type="entry name" value="PEPTIDYL-PROLYL CIS-TRANS ISOMERASE CYP38, CHLOROPLASTIC"/>
    <property type="match status" value="1"/>
</dbReference>
<keyword evidence="4" id="KW-0732">Signal</keyword>
<dbReference type="Proteomes" id="UP000318413">
    <property type="component" value="Unassembled WGS sequence"/>
</dbReference>
<feature type="domain" description="PPIase cyclophilin-type" evidence="5">
    <location>
        <begin position="28"/>
        <end position="186"/>
    </location>
</feature>
<evidence type="ECO:0000313" key="6">
    <source>
        <dbReference type="EMBL" id="TPG14548.1"/>
    </source>
</evidence>
<feature type="signal peptide" evidence="4">
    <location>
        <begin position="1"/>
        <end position="18"/>
    </location>
</feature>
<dbReference type="EMBL" id="RCZK01000002">
    <property type="protein sequence ID" value="TPG14548.1"/>
    <property type="molecule type" value="Genomic_DNA"/>
</dbReference>
<sequence length="206" mass="21904">MRLALTLLALTLAAPASARGGIVHVRLDTTLGPITLALDARHAPKTVANFMAYVDDRRFDGIDFYRAARRASAPTYGFVQGGIGTDPRRILPPYPLETTAMTGIRHTDGTISMARRSDPNSAGGNFFITIGAIPSMDARPGAPGYAAFGHVVGGMATVKKILAQPIGGRMGGQTILHPIRIVHAVRLDGKAKPTGLVKPWLEKTKK</sequence>
<evidence type="ECO:0000256" key="4">
    <source>
        <dbReference type="SAM" id="SignalP"/>
    </source>
</evidence>
<organism evidence="6 7">
    <name type="scientific">Sphingomonas oligophenolica</name>
    <dbReference type="NCBI Taxonomy" id="301154"/>
    <lineage>
        <taxon>Bacteria</taxon>
        <taxon>Pseudomonadati</taxon>
        <taxon>Pseudomonadota</taxon>
        <taxon>Alphaproteobacteria</taxon>
        <taxon>Sphingomonadales</taxon>
        <taxon>Sphingomonadaceae</taxon>
        <taxon>Sphingomonas</taxon>
    </lineage>
</organism>
<keyword evidence="2" id="KW-0697">Rotamase</keyword>
<evidence type="ECO:0000256" key="3">
    <source>
        <dbReference type="ARBA" id="ARBA00023235"/>
    </source>
</evidence>
<comment type="caution">
    <text evidence="6">The sequence shown here is derived from an EMBL/GenBank/DDBJ whole genome shotgun (WGS) entry which is preliminary data.</text>
</comment>
<proteinExistence type="predicted"/>
<protein>
    <recommendedName>
        <fullName evidence="1">peptidylprolyl isomerase</fullName>
        <ecNumber evidence="1">5.2.1.8</ecNumber>
    </recommendedName>
</protein>
<evidence type="ECO:0000313" key="7">
    <source>
        <dbReference type="Proteomes" id="UP000318413"/>
    </source>
</evidence>
<keyword evidence="7" id="KW-1185">Reference proteome</keyword>